<reference evidence="1 2" key="1">
    <citation type="submission" date="2017-03" db="EMBL/GenBank/DDBJ databases">
        <title>Draft genome sequence of Streptomyces scabrisporus NF3, endophyte isolated from Amphipterygium adstringens.</title>
        <authorList>
            <person name="Vazquez M."/>
            <person name="Ceapa C.D."/>
            <person name="Rodriguez Luna D."/>
            <person name="Sanchez Esquivel S."/>
        </authorList>
    </citation>
    <scope>NUCLEOTIDE SEQUENCE [LARGE SCALE GENOMIC DNA]</scope>
    <source>
        <strain evidence="1 2">NF3</strain>
    </source>
</reference>
<dbReference type="InterPro" id="IPR047681">
    <property type="entry name" value="PPA1309-like"/>
</dbReference>
<gene>
    <name evidence="1" type="ORF">B4N89_09895</name>
</gene>
<proteinExistence type="predicted"/>
<dbReference type="EMBL" id="MWQN01000001">
    <property type="protein sequence ID" value="OPC81216.1"/>
    <property type="molecule type" value="Genomic_DNA"/>
</dbReference>
<dbReference type="STRING" id="159449.B4N89_09895"/>
<accession>A0A1T3NWI4</accession>
<sequence>MTVALTQALVEIERHVAGYGWDQQPRLYALVDTGELARTEPDLAAQLGLSADRDAPIDTLTPIEQEEIPEHVAIDEFLASIAWPDAVLGCALVVERLMLPPSAEANMPTVGSDEEIHDWVAAHPERQEVRLAVGVLRDGSRESAVRLRAKDDDSEVLSGADLVPGLAEALLATFGDTDEE</sequence>
<comment type="caution">
    <text evidence="1">The sequence shown here is derived from an EMBL/GenBank/DDBJ whole genome shotgun (WGS) entry which is preliminary data.</text>
</comment>
<dbReference type="OrthoDB" id="3266223at2"/>
<dbReference type="eggNOG" id="ENOG5032TUF">
    <property type="taxonomic scope" value="Bacteria"/>
</dbReference>
<dbReference type="AlphaFoldDB" id="A0A1T3NWI4"/>
<keyword evidence="2" id="KW-1185">Reference proteome</keyword>
<name>A0A1T3NWI4_9ACTN</name>
<dbReference type="NCBIfam" id="NF040618">
    <property type="entry name" value="PPA1309_fam"/>
    <property type="match status" value="1"/>
</dbReference>
<evidence type="ECO:0000313" key="1">
    <source>
        <dbReference type="EMBL" id="OPC81216.1"/>
    </source>
</evidence>
<dbReference type="Proteomes" id="UP000190037">
    <property type="component" value="Unassembled WGS sequence"/>
</dbReference>
<evidence type="ECO:0000313" key="2">
    <source>
        <dbReference type="Proteomes" id="UP000190037"/>
    </source>
</evidence>
<dbReference type="RefSeq" id="WP_078975522.1">
    <property type="nucleotide sequence ID" value="NZ_MWQN01000001.1"/>
</dbReference>
<protein>
    <submittedName>
        <fullName evidence="1">Uncharacterized protein</fullName>
    </submittedName>
</protein>
<organism evidence="1 2">
    <name type="scientific">Embleya scabrispora</name>
    <dbReference type="NCBI Taxonomy" id="159449"/>
    <lineage>
        <taxon>Bacteria</taxon>
        <taxon>Bacillati</taxon>
        <taxon>Actinomycetota</taxon>
        <taxon>Actinomycetes</taxon>
        <taxon>Kitasatosporales</taxon>
        <taxon>Streptomycetaceae</taxon>
        <taxon>Embleya</taxon>
    </lineage>
</organism>